<name>A0A347UGT0_9RHOB</name>
<reference evidence="2 3" key="1">
    <citation type="submission" date="2018-09" db="EMBL/GenBank/DDBJ databases">
        <title>Profundibacter amoris BAR1 gen. nov., sp. nov., a new member of the Roseobacter clade isolated at Lokis Castle Vent Field on the Arctic Mid-Oceanic Ridge.</title>
        <authorList>
            <person name="Le Moine Bauer S."/>
            <person name="Sjoeberg A.G."/>
            <person name="L'Haridon S."/>
            <person name="Stokke R."/>
            <person name="Roalkvam I."/>
            <person name="Steen I.H."/>
            <person name="Dahle H."/>
        </authorList>
    </citation>
    <scope>NUCLEOTIDE SEQUENCE [LARGE SCALE GENOMIC DNA]</scope>
    <source>
        <strain evidence="2 3">BAR1</strain>
    </source>
</reference>
<evidence type="ECO:0000256" key="1">
    <source>
        <dbReference type="SAM" id="SignalP"/>
    </source>
</evidence>
<feature type="chain" id="PRO_5016990290" evidence="1">
    <location>
        <begin position="19"/>
        <end position="167"/>
    </location>
</feature>
<evidence type="ECO:0000313" key="2">
    <source>
        <dbReference type="EMBL" id="AXX98058.1"/>
    </source>
</evidence>
<sequence length="167" mass="18065">MKPLLICALITFAQPAAADWYFEASLEGGAEFWTYTNENGNVSPRRVKGNEIWITRTDAVNDLGPDGSCSFENCTVTVYISGRSPRDWEQVKVRFSNGKALDFQYSAGGGSDALLSNFTTAGMGATGVFVDNIRAAEWVEVSFGADSQKFSLAGSAKALDAIKVYLH</sequence>
<organism evidence="2 3">
    <name type="scientific">Profundibacter amoris</name>
    <dbReference type="NCBI Taxonomy" id="2171755"/>
    <lineage>
        <taxon>Bacteria</taxon>
        <taxon>Pseudomonadati</taxon>
        <taxon>Pseudomonadota</taxon>
        <taxon>Alphaproteobacteria</taxon>
        <taxon>Rhodobacterales</taxon>
        <taxon>Paracoccaceae</taxon>
        <taxon>Profundibacter</taxon>
    </lineage>
</organism>
<gene>
    <name evidence="2" type="ORF">BAR1_09015</name>
</gene>
<dbReference type="KEGG" id="pamo:BAR1_09015"/>
<keyword evidence="3" id="KW-1185">Reference proteome</keyword>
<accession>A0A347UGT0</accession>
<feature type="signal peptide" evidence="1">
    <location>
        <begin position="1"/>
        <end position="18"/>
    </location>
</feature>
<proteinExistence type="predicted"/>
<protein>
    <submittedName>
        <fullName evidence="2">Uncharacterized protein</fullName>
    </submittedName>
</protein>
<dbReference type="EMBL" id="CP032125">
    <property type="protein sequence ID" value="AXX98058.1"/>
    <property type="molecule type" value="Genomic_DNA"/>
</dbReference>
<dbReference type="Proteomes" id="UP000261704">
    <property type="component" value="Chromosome"/>
</dbReference>
<dbReference type="OrthoDB" id="7773569at2"/>
<dbReference type="RefSeq" id="WP_118942714.1">
    <property type="nucleotide sequence ID" value="NZ_CP032125.1"/>
</dbReference>
<dbReference type="AlphaFoldDB" id="A0A347UGT0"/>
<keyword evidence="1" id="KW-0732">Signal</keyword>
<evidence type="ECO:0000313" key="3">
    <source>
        <dbReference type="Proteomes" id="UP000261704"/>
    </source>
</evidence>